<keyword evidence="1" id="KW-0732">Signal</keyword>
<proteinExistence type="predicted"/>
<gene>
    <name evidence="2" type="ORF">Poli38472_007877</name>
</gene>
<protein>
    <submittedName>
        <fullName evidence="2">Uncharacterized protein</fullName>
    </submittedName>
</protein>
<dbReference type="Proteomes" id="UP000794436">
    <property type="component" value="Unassembled WGS sequence"/>
</dbReference>
<evidence type="ECO:0000256" key="1">
    <source>
        <dbReference type="SAM" id="SignalP"/>
    </source>
</evidence>
<accession>A0A8K1FLG1</accession>
<reference evidence="2" key="1">
    <citation type="submission" date="2019-03" db="EMBL/GenBank/DDBJ databases">
        <title>Long read genome sequence of the mycoparasitic Pythium oligandrum ATCC 38472 isolated from sugarbeet rhizosphere.</title>
        <authorList>
            <person name="Gaulin E."/>
        </authorList>
    </citation>
    <scope>NUCLEOTIDE SEQUENCE</scope>
    <source>
        <strain evidence="2">ATCC 38472_TT</strain>
    </source>
</reference>
<feature type="signal peptide" evidence="1">
    <location>
        <begin position="1"/>
        <end position="21"/>
    </location>
</feature>
<evidence type="ECO:0000313" key="3">
    <source>
        <dbReference type="Proteomes" id="UP000794436"/>
    </source>
</evidence>
<comment type="caution">
    <text evidence="2">The sequence shown here is derived from an EMBL/GenBank/DDBJ whole genome shotgun (WGS) entry which is preliminary data.</text>
</comment>
<organism evidence="2 3">
    <name type="scientific">Pythium oligandrum</name>
    <name type="common">Mycoparasitic fungus</name>
    <dbReference type="NCBI Taxonomy" id="41045"/>
    <lineage>
        <taxon>Eukaryota</taxon>
        <taxon>Sar</taxon>
        <taxon>Stramenopiles</taxon>
        <taxon>Oomycota</taxon>
        <taxon>Peronosporomycetes</taxon>
        <taxon>Pythiales</taxon>
        <taxon>Pythiaceae</taxon>
        <taxon>Pythium</taxon>
    </lineage>
</organism>
<keyword evidence="3" id="KW-1185">Reference proteome</keyword>
<dbReference type="AlphaFoldDB" id="A0A8K1FLG1"/>
<feature type="chain" id="PRO_5035439641" evidence="1">
    <location>
        <begin position="22"/>
        <end position="123"/>
    </location>
</feature>
<dbReference type="EMBL" id="SPLM01000003">
    <property type="protein sequence ID" value="TMW68205.1"/>
    <property type="molecule type" value="Genomic_DNA"/>
</dbReference>
<name>A0A8K1FLG1_PYTOL</name>
<evidence type="ECO:0000313" key="2">
    <source>
        <dbReference type="EMBL" id="TMW68205.1"/>
    </source>
</evidence>
<sequence>MTKPNGYVLVVSLLIAAFVRHQQDDERVDDTETSILSTDRSADERRKRLTRSSVMELVQFLCEELQHPSKVLRSEGNDDNRGDPLRLSAVFSRLQSAIAKPEDYATVVDEVLEVLGAWTHRTR</sequence>